<dbReference type="InterPro" id="IPR031357">
    <property type="entry name" value="Stealth_CR3"/>
</dbReference>
<keyword evidence="5" id="KW-0808">Transferase</keyword>
<feature type="domain" description="Stealth protein CR3 conserved region 3" evidence="3">
    <location>
        <begin position="218"/>
        <end position="264"/>
    </location>
</feature>
<sequence>MVNHSVIINYNSRSSSKIVNKSVKSQKDNIVVQSKLDQQQQPQQHIIQYHKSIRPDLDIDVYRSPLLTTDEEKPLFECPYYDLVYTWVNGSDPDFIESISKYRDKVGAGLYRDVKGLQYSLRSSHLPVFNSVSIESNFFNLPDKVADCFIYFNDDIFIANELYPDDFIDDEKGLALHYSNWTVPLPPSRQNHTWHRSIEHSNDLLNRIWGNATRHYPHHGASFFNKKLLKLIYQTFKEEFNVVVPRKFRHPQMVSIPFLYYHFASRFFRTFTPSYKLNYYAQLENSVANMSYVYNHIYKTEPKTVCLNDGLGNNPKPEVLQQLEDFFNHLYPDYWLVHIRERHKNSKKQEDAASPKDFTKHTKIKEMKPLRRSRSYRQMKYTYTLVLVSVYVGIKVNSDLFSTGEWSYNYLFKGKTLSKSSYIPTDT</sequence>
<evidence type="ECO:0000259" key="3">
    <source>
        <dbReference type="Pfam" id="PF17102"/>
    </source>
</evidence>
<protein>
    <submittedName>
        <fullName evidence="5">Putative glycophosphotransferase</fullName>
    </submittedName>
</protein>
<dbReference type="Pfam" id="PF11380">
    <property type="entry name" value="Stealth_CR2"/>
    <property type="match status" value="1"/>
</dbReference>
<dbReference type="Pfam" id="PF17103">
    <property type="entry name" value="Stealth_CR4"/>
    <property type="match status" value="1"/>
</dbReference>
<organism evidence="5 6">
    <name type="scientific">Heterostelium pallidum (strain ATCC 26659 / Pp 5 / PN500)</name>
    <name type="common">Cellular slime mold</name>
    <name type="synonym">Polysphondylium pallidum</name>
    <dbReference type="NCBI Taxonomy" id="670386"/>
    <lineage>
        <taxon>Eukaryota</taxon>
        <taxon>Amoebozoa</taxon>
        <taxon>Evosea</taxon>
        <taxon>Eumycetozoa</taxon>
        <taxon>Dictyostelia</taxon>
        <taxon>Acytosteliales</taxon>
        <taxon>Acytosteliaceae</taxon>
        <taxon>Heterostelium</taxon>
    </lineage>
</organism>
<dbReference type="RefSeq" id="XP_020430086.1">
    <property type="nucleotide sequence ID" value="XM_020579411.1"/>
</dbReference>
<keyword evidence="6" id="KW-1185">Reference proteome</keyword>
<dbReference type="InterPro" id="IPR021520">
    <property type="entry name" value="Stealth_CR2"/>
</dbReference>
<feature type="domain" description="Stealth protein CR1 conserved region 1" evidence="2">
    <location>
        <begin position="79"/>
        <end position="106"/>
    </location>
</feature>
<evidence type="ECO:0000259" key="4">
    <source>
        <dbReference type="Pfam" id="PF17103"/>
    </source>
</evidence>
<feature type="domain" description="Stealth protein CR2 conserved region 2" evidence="1">
    <location>
        <begin position="117"/>
        <end position="172"/>
    </location>
</feature>
<dbReference type="STRING" id="670386.D3BJ78"/>
<evidence type="ECO:0000313" key="5">
    <source>
        <dbReference type="EMBL" id="EFA77958.1"/>
    </source>
</evidence>
<dbReference type="EMBL" id="ADBJ01000038">
    <property type="protein sequence ID" value="EFA77958.1"/>
    <property type="molecule type" value="Genomic_DNA"/>
</dbReference>
<reference evidence="5 6" key="1">
    <citation type="journal article" date="2011" name="Genome Res.">
        <title>Phylogeny-wide analysis of social amoeba genomes highlights ancient origins for complex intercellular communication.</title>
        <authorList>
            <person name="Heidel A.J."/>
            <person name="Lawal H.M."/>
            <person name="Felder M."/>
            <person name="Schilde C."/>
            <person name="Helps N.R."/>
            <person name="Tunggal B."/>
            <person name="Rivero F."/>
            <person name="John U."/>
            <person name="Schleicher M."/>
            <person name="Eichinger L."/>
            <person name="Platzer M."/>
            <person name="Noegel A.A."/>
            <person name="Schaap P."/>
            <person name="Gloeckner G."/>
        </authorList>
    </citation>
    <scope>NUCLEOTIDE SEQUENCE [LARGE SCALE GENOMIC DNA]</scope>
    <source>
        <strain evidence="6">ATCC 26659 / Pp 5 / PN500</strain>
    </source>
</reference>
<proteinExistence type="predicted"/>
<dbReference type="InterPro" id="IPR031356">
    <property type="entry name" value="Stealth_CR4"/>
</dbReference>
<dbReference type="Proteomes" id="UP000001396">
    <property type="component" value="Unassembled WGS sequence"/>
</dbReference>
<comment type="caution">
    <text evidence="5">The sequence shown here is derived from an EMBL/GenBank/DDBJ whole genome shotgun (WGS) entry which is preliminary data.</text>
</comment>
<evidence type="ECO:0000259" key="2">
    <source>
        <dbReference type="Pfam" id="PF17101"/>
    </source>
</evidence>
<dbReference type="PANTHER" id="PTHR47452:SF1">
    <property type="match status" value="1"/>
</dbReference>
<dbReference type="InParanoid" id="D3BJ78"/>
<name>D3BJ78_HETP5</name>
<evidence type="ECO:0000313" key="6">
    <source>
        <dbReference type="Proteomes" id="UP000001396"/>
    </source>
</evidence>
<feature type="domain" description="Stealth protein CR4 conserved region 4" evidence="4">
    <location>
        <begin position="296"/>
        <end position="333"/>
    </location>
</feature>
<accession>D3BJ78</accession>
<dbReference type="GO" id="GO:0016772">
    <property type="term" value="F:transferase activity, transferring phosphorus-containing groups"/>
    <property type="evidence" value="ECO:0007669"/>
    <property type="project" value="InterPro"/>
</dbReference>
<dbReference type="AlphaFoldDB" id="D3BJ78"/>
<dbReference type="GeneID" id="31364082"/>
<evidence type="ECO:0000259" key="1">
    <source>
        <dbReference type="Pfam" id="PF11380"/>
    </source>
</evidence>
<dbReference type="PANTHER" id="PTHR47452">
    <property type="entry name" value="PUTATIVE-RELATED"/>
    <property type="match status" value="1"/>
</dbReference>
<dbReference type="Pfam" id="PF17102">
    <property type="entry name" value="Stealth_CR3"/>
    <property type="match status" value="1"/>
</dbReference>
<gene>
    <name evidence="5" type="primary">gpt8</name>
    <name evidence="5" type="ORF">PPL_08603</name>
</gene>
<dbReference type="InterPro" id="IPR053362">
    <property type="entry name" value="RPS_phosphotransferase_WefF"/>
</dbReference>
<dbReference type="Pfam" id="PF17101">
    <property type="entry name" value="Stealth_CR1"/>
    <property type="match status" value="1"/>
</dbReference>
<dbReference type="InterPro" id="IPR031358">
    <property type="entry name" value="Stealth_CR1"/>
</dbReference>